<dbReference type="Proteomes" id="UP000247498">
    <property type="component" value="Unassembled WGS sequence"/>
</dbReference>
<dbReference type="AlphaFoldDB" id="A0A2V0NVD1"/>
<dbReference type="InParanoid" id="A0A2V0NVD1"/>
<comment type="caution">
    <text evidence="5">The sequence shown here is derived from an EMBL/GenBank/DDBJ whole genome shotgun (WGS) entry which is preliminary data.</text>
</comment>
<evidence type="ECO:0000313" key="5">
    <source>
        <dbReference type="EMBL" id="GBF91594.1"/>
    </source>
</evidence>
<name>A0A2V0NVD1_9CHLO</name>
<evidence type="ECO:0000313" key="6">
    <source>
        <dbReference type="Proteomes" id="UP000247498"/>
    </source>
</evidence>
<dbReference type="Gene3D" id="3.30.9.100">
    <property type="match status" value="1"/>
</dbReference>
<reference evidence="5 6" key="1">
    <citation type="journal article" date="2018" name="Sci. Rep.">
        <title>Raphidocelis subcapitata (=Pseudokirchneriella subcapitata) provides an insight into genome evolution and environmental adaptations in the Sphaeropleales.</title>
        <authorList>
            <person name="Suzuki S."/>
            <person name="Yamaguchi H."/>
            <person name="Nakajima N."/>
            <person name="Kawachi M."/>
        </authorList>
    </citation>
    <scope>NUCLEOTIDE SEQUENCE [LARGE SCALE GENOMIC DNA]</scope>
    <source>
        <strain evidence="5 6">NIES-35</strain>
    </source>
</reference>
<sequence length="521" mass="54326">MTAPAPSSASLGSTAVEDVLSRPQTGLRAVVVGSGVAGLVAARVLSEHFDEVLLLERDSLPTEAAEGGLAATKDAVSARRRGVPQWGQPHVMLNRGLQELEALFPGLKEDLIAGGAPSVAAPASWTMYDGRLGGLMPHKYTAFEILCASRPLVETELRVRLARDRPNVTSVLGAVVEGLEFGGGPDAAARPGRVTGVRLRGCLAPLGADLVVDASGRGSRAPEWLAAAGWEAPPTVTVDANLVYTSTVIKLPDDWAASGGDEVIFCVAVPPDTRSGLIVPIEGGVHHLIMAGRADQRCPPNDEAIAEFASSLPHPALAKALAAGRRVGEIRCYERTANFRRRYEDIEMPGNLVVFGDAACAFNPVHGQGMTVAVLEAVELGRQLGAALPPPAAAAATAAADRAAPPPPRLAAARAALPAASRGFMRSLGRQVAVPWSLATGADQAYAPGFKQTMAEKAISGLFDEITRLSLRDVAVHERLMRVMHMLEEPSSLMSPGILLRLAADKLAGLFGRGGGSRASA</sequence>
<evidence type="ECO:0000256" key="2">
    <source>
        <dbReference type="ARBA" id="ARBA00023002"/>
    </source>
</evidence>
<dbReference type="PANTHER" id="PTHR43422">
    <property type="entry name" value="THIAMINE THIAZOLE SYNTHASE"/>
    <property type="match status" value="1"/>
</dbReference>
<dbReference type="InterPro" id="IPR036188">
    <property type="entry name" value="FAD/NAD-bd_sf"/>
</dbReference>
<dbReference type="Gene3D" id="3.50.50.60">
    <property type="entry name" value="FAD/NAD(P)-binding domain"/>
    <property type="match status" value="2"/>
</dbReference>
<dbReference type="InterPro" id="IPR002938">
    <property type="entry name" value="FAD-bd"/>
</dbReference>
<evidence type="ECO:0000259" key="3">
    <source>
        <dbReference type="Pfam" id="PF00890"/>
    </source>
</evidence>
<organism evidence="5 6">
    <name type="scientific">Raphidocelis subcapitata</name>
    <dbReference type="NCBI Taxonomy" id="307507"/>
    <lineage>
        <taxon>Eukaryota</taxon>
        <taxon>Viridiplantae</taxon>
        <taxon>Chlorophyta</taxon>
        <taxon>core chlorophytes</taxon>
        <taxon>Chlorophyceae</taxon>
        <taxon>CS clade</taxon>
        <taxon>Sphaeropleales</taxon>
        <taxon>Selenastraceae</taxon>
        <taxon>Raphidocelis</taxon>
    </lineage>
</organism>
<evidence type="ECO:0000256" key="1">
    <source>
        <dbReference type="ARBA" id="ARBA00022630"/>
    </source>
</evidence>
<dbReference type="PANTHER" id="PTHR43422:SF3">
    <property type="entry name" value="THIAMINE THIAZOLE SYNTHASE"/>
    <property type="match status" value="1"/>
</dbReference>
<protein>
    <submittedName>
        <fullName evidence="5">2-polyprenyl-6-methoxyphenol hydroxylase-like oxidoreductase</fullName>
    </submittedName>
</protein>
<feature type="domain" description="FAD-binding" evidence="4">
    <location>
        <begin position="258"/>
        <end position="389"/>
    </location>
</feature>
<dbReference type="GO" id="GO:0071949">
    <property type="term" value="F:FAD binding"/>
    <property type="evidence" value="ECO:0007669"/>
    <property type="project" value="InterPro"/>
</dbReference>
<keyword evidence="1" id="KW-0285">Flavoprotein</keyword>
<keyword evidence="2" id="KW-0560">Oxidoreductase</keyword>
<dbReference type="Pfam" id="PF01494">
    <property type="entry name" value="FAD_binding_3"/>
    <property type="match status" value="1"/>
</dbReference>
<dbReference type="InterPro" id="IPR003953">
    <property type="entry name" value="FAD-dep_OxRdtase_2_FAD-bd"/>
</dbReference>
<dbReference type="Pfam" id="PF00890">
    <property type="entry name" value="FAD_binding_2"/>
    <property type="match status" value="1"/>
</dbReference>
<dbReference type="SUPFAM" id="SSF51905">
    <property type="entry name" value="FAD/NAD(P)-binding domain"/>
    <property type="match status" value="1"/>
</dbReference>
<dbReference type="PRINTS" id="PR00420">
    <property type="entry name" value="RNGMNOXGNASE"/>
</dbReference>
<proteinExistence type="predicted"/>
<feature type="domain" description="FAD-dependent oxidoreductase 2 FAD-binding" evidence="3">
    <location>
        <begin position="29"/>
        <end position="75"/>
    </location>
</feature>
<keyword evidence="6" id="KW-1185">Reference proteome</keyword>
<gene>
    <name evidence="5" type="ORF">Rsub_04334</name>
</gene>
<dbReference type="EMBL" id="BDRX01000025">
    <property type="protein sequence ID" value="GBF91594.1"/>
    <property type="molecule type" value="Genomic_DNA"/>
</dbReference>
<dbReference type="GO" id="GO:0016491">
    <property type="term" value="F:oxidoreductase activity"/>
    <property type="evidence" value="ECO:0007669"/>
    <property type="project" value="UniProtKB-KW"/>
</dbReference>
<accession>A0A2V0NVD1</accession>
<evidence type="ECO:0000259" key="4">
    <source>
        <dbReference type="Pfam" id="PF01494"/>
    </source>
</evidence>
<dbReference type="OrthoDB" id="510395at2759"/>